<accession>A0ABN3CYF5</accession>
<dbReference type="RefSeq" id="WP_344491424.1">
    <property type="nucleotide sequence ID" value="NZ_BAAAQX010000039.1"/>
</dbReference>
<keyword evidence="3" id="KW-1185">Reference proteome</keyword>
<comment type="caution">
    <text evidence="2">The sequence shown here is derived from an EMBL/GenBank/DDBJ whole genome shotgun (WGS) entry which is preliminary data.</text>
</comment>
<feature type="region of interest" description="Disordered" evidence="1">
    <location>
        <begin position="83"/>
        <end position="102"/>
    </location>
</feature>
<name>A0ABN3CYF5_9ACTN</name>
<sequence>MIDRRVAVVGGSREVGEGTGLRGRGEFSGRAYGHDPGTGGTAVVAGMRRSAGRNAFVVTAVRRLAAEEDLTLSAAELDVRSQESADLAGSGIEDLSSSTASL</sequence>
<evidence type="ECO:0000313" key="2">
    <source>
        <dbReference type="EMBL" id="GAA2214257.1"/>
    </source>
</evidence>
<organism evidence="2 3">
    <name type="scientific">Nonomuraea monospora</name>
    <dbReference type="NCBI Taxonomy" id="568818"/>
    <lineage>
        <taxon>Bacteria</taxon>
        <taxon>Bacillati</taxon>
        <taxon>Actinomycetota</taxon>
        <taxon>Actinomycetes</taxon>
        <taxon>Streptosporangiales</taxon>
        <taxon>Streptosporangiaceae</taxon>
        <taxon>Nonomuraea</taxon>
    </lineage>
</organism>
<proteinExistence type="predicted"/>
<gene>
    <name evidence="2" type="ORF">GCM10009850_097220</name>
</gene>
<reference evidence="2 3" key="1">
    <citation type="journal article" date="2019" name="Int. J. Syst. Evol. Microbiol.">
        <title>The Global Catalogue of Microorganisms (GCM) 10K type strain sequencing project: providing services to taxonomists for standard genome sequencing and annotation.</title>
        <authorList>
            <consortium name="The Broad Institute Genomics Platform"/>
            <consortium name="The Broad Institute Genome Sequencing Center for Infectious Disease"/>
            <person name="Wu L."/>
            <person name="Ma J."/>
        </authorList>
    </citation>
    <scope>NUCLEOTIDE SEQUENCE [LARGE SCALE GENOMIC DNA]</scope>
    <source>
        <strain evidence="2 3">JCM 16114</strain>
    </source>
</reference>
<dbReference type="EMBL" id="BAAAQX010000039">
    <property type="protein sequence ID" value="GAA2214257.1"/>
    <property type="molecule type" value="Genomic_DNA"/>
</dbReference>
<evidence type="ECO:0000256" key="1">
    <source>
        <dbReference type="SAM" id="MobiDB-lite"/>
    </source>
</evidence>
<feature type="region of interest" description="Disordered" evidence="1">
    <location>
        <begin position="14"/>
        <end position="37"/>
    </location>
</feature>
<evidence type="ECO:0000313" key="3">
    <source>
        <dbReference type="Proteomes" id="UP001499843"/>
    </source>
</evidence>
<dbReference type="Proteomes" id="UP001499843">
    <property type="component" value="Unassembled WGS sequence"/>
</dbReference>
<protein>
    <submittedName>
        <fullName evidence="2">Uncharacterized protein</fullName>
    </submittedName>
</protein>